<accession>A0ABR1BWU8</accession>
<dbReference type="PANTHER" id="PTHR10901:SF6">
    <property type="entry name" value="TROPOMODULIN, ISOFORM N"/>
    <property type="match status" value="1"/>
</dbReference>
<evidence type="ECO:0000256" key="4">
    <source>
        <dbReference type="SAM" id="MobiDB-lite"/>
    </source>
</evidence>
<proteinExistence type="predicted"/>
<evidence type="ECO:0008006" key="7">
    <source>
        <dbReference type="Google" id="ProtNLM"/>
    </source>
</evidence>
<evidence type="ECO:0000256" key="1">
    <source>
        <dbReference type="ARBA" id="ARBA00004245"/>
    </source>
</evidence>
<dbReference type="Proteomes" id="UP001303046">
    <property type="component" value="Unassembled WGS sequence"/>
</dbReference>
<sequence length="500" mass="56235">MRLFYVTATRQHCADNKLVLPPCALLDAPSPACTEDLRSNNARVEYYGSQPPPYVIVAISLRIEPCAERATLSRRTFGAVIDRRRRQDSGGRVTEVVVRSSSRRLAAQMNKSDYYSEEKTFSAPFPKSGRHPPISQAKLNGKGLKDLDDHDIDGLLSNLSIDELEDLNNDFDPDNSMLPPSQRCRDQTNKTPTGPFKRDHLLKFLEEQAKNEKDWEDVVPFSPGIKRGKVWEGDSGQEGGDDAISGIAAMEMPIELDLDDEEEEFEAALDHAPERDLVDLAGILGMHNILNQPQYYNALKGKQQDDSTGTTFAGVIRGYEPKETPDEPDNETDVDDCITRLEENDEDMKEVNINNMKRVSKERIRKLITAACASKHITKLSMANTAISDSEARGLLELLETSPSLKILNIESNFITPELLAKLLRATLVTQCLTEFRAENQRQAVLGNQIEMDMMLSVEENQSLLRVGVAFQSMEARHRVSEALEKNYERVRLRRLGKED</sequence>
<keyword evidence="2" id="KW-0963">Cytoplasm</keyword>
<dbReference type="Gene3D" id="3.80.10.10">
    <property type="entry name" value="Ribonuclease Inhibitor"/>
    <property type="match status" value="1"/>
</dbReference>
<dbReference type="InterPro" id="IPR032675">
    <property type="entry name" value="LRR_dom_sf"/>
</dbReference>
<evidence type="ECO:0000256" key="2">
    <source>
        <dbReference type="ARBA" id="ARBA00022490"/>
    </source>
</evidence>
<feature type="region of interest" description="Disordered" evidence="4">
    <location>
        <begin position="171"/>
        <end position="197"/>
    </location>
</feature>
<name>A0ABR1BWU8_NECAM</name>
<evidence type="ECO:0000313" key="6">
    <source>
        <dbReference type="Proteomes" id="UP001303046"/>
    </source>
</evidence>
<dbReference type="Pfam" id="PF03250">
    <property type="entry name" value="Tropomodulin"/>
    <property type="match status" value="1"/>
</dbReference>
<evidence type="ECO:0000313" key="5">
    <source>
        <dbReference type="EMBL" id="KAK6729674.1"/>
    </source>
</evidence>
<keyword evidence="6" id="KW-1185">Reference proteome</keyword>
<gene>
    <name evidence="5" type="primary">Necator_chrI.g2744</name>
    <name evidence="5" type="ORF">RB195_006616</name>
</gene>
<dbReference type="InterPro" id="IPR004934">
    <property type="entry name" value="TMOD"/>
</dbReference>
<keyword evidence="3" id="KW-0206">Cytoskeleton</keyword>
<feature type="region of interest" description="Disordered" evidence="4">
    <location>
        <begin position="116"/>
        <end position="141"/>
    </location>
</feature>
<comment type="caution">
    <text evidence="5">The sequence shown here is derived from an EMBL/GenBank/DDBJ whole genome shotgun (WGS) entry which is preliminary data.</text>
</comment>
<dbReference type="EMBL" id="JAVFWL010000001">
    <property type="protein sequence ID" value="KAK6729674.1"/>
    <property type="molecule type" value="Genomic_DNA"/>
</dbReference>
<dbReference type="SUPFAM" id="SSF52047">
    <property type="entry name" value="RNI-like"/>
    <property type="match status" value="1"/>
</dbReference>
<evidence type="ECO:0000256" key="3">
    <source>
        <dbReference type="ARBA" id="ARBA00023212"/>
    </source>
</evidence>
<comment type="subcellular location">
    <subcellularLocation>
        <location evidence="1">Cytoplasm</location>
        <location evidence="1">Cytoskeleton</location>
    </subcellularLocation>
</comment>
<reference evidence="5 6" key="1">
    <citation type="submission" date="2023-08" db="EMBL/GenBank/DDBJ databases">
        <title>A Necator americanus chromosomal reference genome.</title>
        <authorList>
            <person name="Ilik V."/>
            <person name="Petrzelkova K.J."/>
            <person name="Pardy F."/>
            <person name="Fuh T."/>
            <person name="Niatou-Singa F.S."/>
            <person name="Gouil Q."/>
            <person name="Baker L."/>
            <person name="Ritchie M.E."/>
            <person name="Jex A.R."/>
            <person name="Gazzola D."/>
            <person name="Li H."/>
            <person name="Toshio Fujiwara R."/>
            <person name="Zhan B."/>
            <person name="Aroian R.V."/>
            <person name="Pafco B."/>
            <person name="Schwarz E.M."/>
        </authorList>
    </citation>
    <scope>NUCLEOTIDE SEQUENCE [LARGE SCALE GENOMIC DNA]</scope>
    <source>
        <strain evidence="5 6">Aroian</strain>
        <tissue evidence="5">Whole animal</tissue>
    </source>
</reference>
<organism evidence="5 6">
    <name type="scientific">Necator americanus</name>
    <name type="common">Human hookworm</name>
    <dbReference type="NCBI Taxonomy" id="51031"/>
    <lineage>
        <taxon>Eukaryota</taxon>
        <taxon>Metazoa</taxon>
        <taxon>Ecdysozoa</taxon>
        <taxon>Nematoda</taxon>
        <taxon>Chromadorea</taxon>
        <taxon>Rhabditida</taxon>
        <taxon>Rhabditina</taxon>
        <taxon>Rhabditomorpha</taxon>
        <taxon>Strongyloidea</taxon>
        <taxon>Ancylostomatidae</taxon>
        <taxon>Bunostominae</taxon>
        <taxon>Necator</taxon>
    </lineage>
</organism>
<dbReference type="PANTHER" id="PTHR10901">
    <property type="entry name" value="TROPOMODULIN"/>
    <property type="match status" value="1"/>
</dbReference>
<protein>
    <recommendedName>
        <fullName evidence="7">Tropomodulin</fullName>
    </recommendedName>
</protein>